<accession>I4AG47</accession>
<name>I4AG47_BERLS</name>
<organism evidence="1 2">
    <name type="scientific">Bernardetia litoralis (strain ATCC 23117 / DSM 6794 / NBRC 15988 / NCIMB 1366 / Fx l1 / Sio-4)</name>
    <name type="common">Flexibacter litoralis</name>
    <dbReference type="NCBI Taxonomy" id="880071"/>
    <lineage>
        <taxon>Bacteria</taxon>
        <taxon>Pseudomonadati</taxon>
        <taxon>Bacteroidota</taxon>
        <taxon>Cytophagia</taxon>
        <taxon>Cytophagales</taxon>
        <taxon>Bernardetiaceae</taxon>
        <taxon>Bernardetia</taxon>
    </lineage>
</organism>
<dbReference type="HOGENOM" id="CLU_3061782_0_0_10"/>
<evidence type="ECO:0000313" key="1">
    <source>
        <dbReference type="EMBL" id="AFM02932.1"/>
    </source>
</evidence>
<dbReference type="EMBL" id="CP003345">
    <property type="protein sequence ID" value="AFM02932.1"/>
    <property type="molecule type" value="Genomic_DNA"/>
</dbReference>
<dbReference type="STRING" id="880071.Fleli_0456"/>
<protein>
    <submittedName>
        <fullName evidence="1">Uncharacterized protein</fullName>
    </submittedName>
</protein>
<reference evidence="2" key="1">
    <citation type="submission" date="2012-06" db="EMBL/GenBank/DDBJ databases">
        <title>The complete genome of Flexibacter litoralis DSM 6794.</title>
        <authorList>
            <person name="Lucas S."/>
            <person name="Copeland A."/>
            <person name="Lapidus A."/>
            <person name="Glavina del Rio T."/>
            <person name="Dalin E."/>
            <person name="Tice H."/>
            <person name="Bruce D."/>
            <person name="Goodwin L."/>
            <person name="Pitluck S."/>
            <person name="Peters L."/>
            <person name="Ovchinnikova G."/>
            <person name="Lu M."/>
            <person name="Kyrpides N."/>
            <person name="Mavromatis K."/>
            <person name="Ivanova N."/>
            <person name="Brettin T."/>
            <person name="Detter J.C."/>
            <person name="Han C."/>
            <person name="Larimer F."/>
            <person name="Land M."/>
            <person name="Hauser L."/>
            <person name="Markowitz V."/>
            <person name="Cheng J.-F."/>
            <person name="Hugenholtz P."/>
            <person name="Woyke T."/>
            <person name="Wu D."/>
            <person name="Spring S."/>
            <person name="Lang E."/>
            <person name="Kopitz M."/>
            <person name="Brambilla E."/>
            <person name="Klenk H.-P."/>
            <person name="Eisen J.A."/>
        </authorList>
    </citation>
    <scope>NUCLEOTIDE SEQUENCE [LARGE SCALE GENOMIC DNA]</scope>
    <source>
        <strain evidence="2">ATCC 23117 / DSM 6794 / NBRC 15988 / NCIMB 1366 / Sio-4</strain>
    </source>
</reference>
<evidence type="ECO:0000313" key="2">
    <source>
        <dbReference type="Proteomes" id="UP000006054"/>
    </source>
</evidence>
<sequence length="53" mass="6517">MIDKNWFNLEKCRIVDEYIEDGIEEVSITRKNRNFQLLVCEYESRKKSCFYGY</sequence>
<proteinExistence type="predicted"/>
<dbReference type="Proteomes" id="UP000006054">
    <property type="component" value="Chromosome"/>
</dbReference>
<gene>
    <name evidence="1" type="ordered locus">Fleli_0456</name>
</gene>
<keyword evidence="2" id="KW-1185">Reference proteome</keyword>
<dbReference type="AlphaFoldDB" id="I4AG47"/>
<dbReference type="KEGG" id="fli:Fleli_0456"/>